<keyword evidence="3" id="KW-1185">Reference proteome</keyword>
<sequence length="44" mass="5130">MTFPGNFYKCGDETPIPHYGCWSMVNSASPDYHLSRCFWELVLE</sequence>
<reference evidence="2 3" key="1">
    <citation type="submission" date="2023-07" db="EMBL/GenBank/DDBJ databases">
        <title>Genomic Encyclopedia of Type Strains, Phase IV (KMG-IV): sequencing the most valuable type-strain genomes for metagenomic binning, comparative biology and taxonomic classification.</title>
        <authorList>
            <person name="Goeker M."/>
        </authorList>
    </citation>
    <scope>NUCLEOTIDE SEQUENCE [LARGE SCALE GENOMIC DNA]</scope>
    <source>
        <strain evidence="2 3">T98</strain>
    </source>
</reference>
<evidence type="ECO:0000313" key="2">
    <source>
        <dbReference type="EMBL" id="MDT3424944.1"/>
    </source>
</evidence>
<dbReference type="Proteomes" id="UP001248709">
    <property type="component" value="Unassembled WGS sequence"/>
</dbReference>
<dbReference type="EMBL" id="JAUSUY010000002">
    <property type="protein sequence ID" value="MDT3424944.1"/>
    <property type="molecule type" value="Genomic_DNA"/>
</dbReference>
<proteinExistence type="predicted"/>
<feature type="domain" description="Carbohydrate-binding" evidence="1">
    <location>
        <begin position="4"/>
        <end position="42"/>
    </location>
</feature>
<dbReference type="Gene3D" id="2.60.40.1190">
    <property type="match status" value="1"/>
</dbReference>
<name>A0ABU3H289_9BACL</name>
<accession>A0ABU3H289</accession>
<evidence type="ECO:0000259" key="1">
    <source>
        <dbReference type="Pfam" id="PF16011"/>
    </source>
</evidence>
<protein>
    <recommendedName>
        <fullName evidence="1">Carbohydrate-binding domain-containing protein</fullName>
    </recommendedName>
</protein>
<dbReference type="Pfam" id="PF16011">
    <property type="entry name" value="CBM9_2"/>
    <property type="match status" value="1"/>
</dbReference>
<organism evidence="2 3">
    <name type="scientific">Paenibacillus forsythiae</name>
    <dbReference type="NCBI Taxonomy" id="365616"/>
    <lineage>
        <taxon>Bacteria</taxon>
        <taxon>Bacillati</taxon>
        <taxon>Bacillota</taxon>
        <taxon>Bacilli</taxon>
        <taxon>Bacillales</taxon>
        <taxon>Paenibacillaceae</taxon>
        <taxon>Paenibacillus</taxon>
    </lineage>
</organism>
<dbReference type="InterPro" id="IPR010502">
    <property type="entry name" value="Carb-bd_dom_fam9"/>
</dbReference>
<gene>
    <name evidence="2" type="ORF">J2Z22_000457</name>
</gene>
<evidence type="ECO:0000313" key="3">
    <source>
        <dbReference type="Proteomes" id="UP001248709"/>
    </source>
</evidence>
<comment type="caution">
    <text evidence="2">The sequence shown here is derived from an EMBL/GenBank/DDBJ whole genome shotgun (WGS) entry which is preliminary data.</text>
</comment>